<dbReference type="PANTHER" id="PTHR19305">
    <property type="entry name" value="SYNAPTOSOMAL ASSOCIATED PROTEIN"/>
    <property type="match status" value="1"/>
</dbReference>
<dbReference type="PANTHER" id="PTHR19305:SF9">
    <property type="entry name" value="SYNAPTOSOMAL-ASSOCIATED PROTEIN 29"/>
    <property type="match status" value="1"/>
</dbReference>
<dbReference type="GO" id="GO:0005484">
    <property type="term" value="F:SNAP receptor activity"/>
    <property type="evidence" value="ECO:0007669"/>
    <property type="project" value="TreeGrafter"/>
</dbReference>
<dbReference type="GO" id="GO:0098793">
    <property type="term" value="C:presynapse"/>
    <property type="evidence" value="ECO:0007669"/>
    <property type="project" value="GOC"/>
</dbReference>
<feature type="compositionally biased region" description="Polar residues" evidence="5">
    <location>
        <begin position="118"/>
        <end position="134"/>
    </location>
</feature>
<dbReference type="InterPro" id="IPR000727">
    <property type="entry name" value="T_SNARE_dom"/>
</dbReference>
<dbReference type="Proteomes" id="UP000887574">
    <property type="component" value="Unplaced"/>
</dbReference>
<dbReference type="CDD" id="cd15856">
    <property type="entry name" value="SNARE_SNAP29C"/>
    <property type="match status" value="1"/>
</dbReference>
<dbReference type="GO" id="GO:0031629">
    <property type="term" value="P:synaptic vesicle fusion to presynaptic active zone membrane"/>
    <property type="evidence" value="ECO:0007669"/>
    <property type="project" value="TreeGrafter"/>
</dbReference>
<dbReference type="GO" id="GO:0019905">
    <property type="term" value="F:syntaxin binding"/>
    <property type="evidence" value="ECO:0007669"/>
    <property type="project" value="TreeGrafter"/>
</dbReference>
<dbReference type="GO" id="GO:0031201">
    <property type="term" value="C:SNARE complex"/>
    <property type="evidence" value="ECO:0007669"/>
    <property type="project" value="TreeGrafter"/>
</dbReference>
<feature type="compositionally biased region" description="Polar residues" evidence="5">
    <location>
        <begin position="149"/>
        <end position="164"/>
    </location>
</feature>
<proteinExistence type="inferred from homology"/>
<keyword evidence="3" id="KW-0653">Protein transport</keyword>
<dbReference type="SUPFAM" id="SSF58038">
    <property type="entry name" value="SNARE fusion complex"/>
    <property type="match status" value="2"/>
</dbReference>
<evidence type="ECO:0000259" key="6">
    <source>
        <dbReference type="PROSITE" id="PS50192"/>
    </source>
</evidence>
<comment type="similarity">
    <text evidence="1">Belongs to the SNAP-25 family.</text>
</comment>
<dbReference type="PROSITE" id="PS50192">
    <property type="entry name" value="T_SNARE"/>
    <property type="match status" value="2"/>
</dbReference>
<sequence>MSNPFDEDDSRKGLGLDPVKSYTMGNSIEDEVADYEKEIEKYMQKSLDSTGRSRQQLESSEQLATSTAQNLLEQREKLERTEKNLDEIHQTTQLTQRSLNSLKSVFGGFFKNKFSKAPKSNQDVPSSKSENQLSKVVEEVQGSVDRAAGSNQQSLSSTSRNQIKGTRWEAMDNEIDENLNDMSAQLARLRTLGSALGDEVEDQNKMLDRIHTKADRNDGVIRHQDSQMKNLLGYKS</sequence>
<evidence type="ECO:0000256" key="2">
    <source>
        <dbReference type="ARBA" id="ARBA00022448"/>
    </source>
</evidence>
<feature type="region of interest" description="Disordered" evidence="5">
    <location>
        <begin position="116"/>
        <end position="135"/>
    </location>
</feature>
<dbReference type="SMART" id="SM00397">
    <property type="entry name" value="t_SNARE"/>
    <property type="match status" value="2"/>
</dbReference>
<dbReference type="GO" id="GO:0016082">
    <property type="term" value="P:synaptic vesicle priming"/>
    <property type="evidence" value="ECO:0007669"/>
    <property type="project" value="TreeGrafter"/>
</dbReference>
<evidence type="ECO:0000313" key="7">
    <source>
        <dbReference type="Proteomes" id="UP000887574"/>
    </source>
</evidence>
<evidence type="ECO:0000313" key="8">
    <source>
        <dbReference type="WBParaSite" id="jg23518"/>
    </source>
</evidence>
<name>A0A915DV65_9BILA</name>
<feature type="domain" description="T-SNARE coiled-coil homology" evidence="6">
    <location>
        <begin position="40"/>
        <end position="102"/>
    </location>
</feature>
<keyword evidence="4" id="KW-0175">Coiled coil</keyword>
<evidence type="ECO:0000256" key="5">
    <source>
        <dbReference type="SAM" id="MobiDB-lite"/>
    </source>
</evidence>
<feature type="region of interest" description="Disordered" evidence="5">
    <location>
        <begin position="46"/>
        <end position="69"/>
    </location>
</feature>
<dbReference type="GO" id="GO:0015031">
    <property type="term" value="P:protein transport"/>
    <property type="evidence" value="ECO:0007669"/>
    <property type="project" value="UniProtKB-KW"/>
</dbReference>
<evidence type="ECO:0000256" key="4">
    <source>
        <dbReference type="ARBA" id="ARBA00023054"/>
    </source>
</evidence>
<feature type="region of interest" description="Disordered" evidence="5">
    <location>
        <begin position="144"/>
        <end position="167"/>
    </location>
</feature>
<reference evidence="8" key="1">
    <citation type="submission" date="2022-11" db="UniProtKB">
        <authorList>
            <consortium name="WormBaseParasite"/>
        </authorList>
    </citation>
    <scope>IDENTIFICATION</scope>
</reference>
<dbReference type="FunFam" id="1.20.5.110:FF:000079">
    <property type="entry name" value="synaptosomal-associated protein 29"/>
    <property type="match status" value="1"/>
</dbReference>
<keyword evidence="7" id="KW-1185">Reference proteome</keyword>
<dbReference type="GO" id="GO:0005886">
    <property type="term" value="C:plasma membrane"/>
    <property type="evidence" value="ECO:0007669"/>
    <property type="project" value="TreeGrafter"/>
</dbReference>
<protein>
    <submittedName>
        <fullName evidence="8">t-SNARE coiled-coil homology domain-containing protein</fullName>
    </submittedName>
</protein>
<evidence type="ECO:0000256" key="3">
    <source>
        <dbReference type="ARBA" id="ARBA00022927"/>
    </source>
</evidence>
<evidence type="ECO:0000256" key="1">
    <source>
        <dbReference type="ARBA" id="ARBA00009480"/>
    </source>
</evidence>
<dbReference type="AlphaFoldDB" id="A0A915DV65"/>
<feature type="region of interest" description="Disordered" evidence="5">
    <location>
        <begin position="1"/>
        <end position="22"/>
    </location>
</feature>
<feature type="domain" description="T-SNARE coiled-coil homology" evidence="6">
    <location>
        <begin position="169"/>
        <end position="231"/>
    </location>
</feature>
<keyword evidence="2" id="KW-0813">Transport</keyword>
<dbReference type="Gene3D" id="1.20.5.110">
    <property type="match status" value="2"/>
</dbReference>
<dbReference type="WBParaSite" id="jg23518">
    <property type="protein sequence ID" value="jg23518"/>
    <property type="gene ID" value="jg23518"/>
</dbReference>
<dbReference type="FunFam" id="1.20.5.110:FF:000041">
    <property type="entry name" value="Synaptosomal-associated protein 29"/>
    <property type="match status" value="1"/>
</dbReference>
<organism evidence="7 8">
    <name type="scientific">Ditylenchus dipsaci</name>
    <dbReference type="NCBI Taxonomy" id="166011"/>
    <lineage>
        <taxon>Eukaryota</taxon>
        <taxon>Metazoa</taxon>
        <taxon>Ecdysozoa</taxon>
        <taxon>Nematoda</taxon>
        <taxon>Chromadorea</taxon>
        <taxon>Rhabditida</taxon>
        <taxon>Tylenchina</taxon>
        <taxon>Tylenchomorpha</taxon>
        <taxon>Sphaerularioidea</taxon>
        <taxon>Anguinidae</taxon>
        <taxon>Anguininae</taxon>
        <taxon>Ditylenchus</taxon>
    </lineage>
</organism>
<accession>A0A915DV65</accession>